<organism evidence="12 13">
    <name type="scientific">Antrihabitans stalagmiti</name>
    <dbReference type="NCBI Taxonomy" id="2799499"/>
    <lineage>
        <taxon>Bacteria</taxon>
        <taxon>Bacillati</taxon>
        <taxon>Actinomycetota</taxon>
        <taxon>Actinomycetes</taxon>
        <taxon>Mycobacteriales</taxon>
        <taxon>Nocardiaceae</taxon>
        <taxon>Antrihabitans</taxon>
    </lineage>
</organism>
<dbReference type="InterPro" id="IPR020546">
    <property type="entry name" value="ATP_synth_F1_dsu/esu_N"/>
</dbReference>
<sequence length="121" mass="12959">MSEMTVELVAVDRRVWSGDATFVFARTISGEIGILPQHIPLVAALVDDATVRIDTVDGEELTFAVDGGFLSVSESGVIILAEDVEASDDIDVDKAQRDADSDDERAQARGRARLRAVGKSV</sequence>
<protein>
    <recommendedName>
        <fullName evidence="8">ATP synthase epsilon chain</fullName>
    </recommendedName>
    <alternativeName>
        <fullName evidence="8">ATP synthase F1 sector epsilon subunit</fullName>
    </alternativeName>
    <alternativeName>
        <fullName evidence="8">F-ATPase epsilon subunit</fullName>
    </alternativeName>
</protein>
<keyword evidence="3 8" id="KW-0813">Transport</keyword>
<dbReference type="Pfam" id="PF02823">
    <property type="entry name" value="ATP-synt_DE_N"/>
    <property type="match status" value="1"/>
</dbReference>
<dbReference type="NCBIfam" id="NF009977">
    <property type="entry name" value="PRK13442.1"/>
    <property type="match status" value="1"/>
</dbReference>
<evidence type="ECO:0000256" key="6">
    <source>
        <dbReference type="ARBA" id="ARBA00023196"/>
    </source>
</evidence>
<keyword evidence="8" id="KW-1003">Cell membrane</keyword>
<keyword evidence="4 8" id="KW-0406">Ion transport</keyword>
<comment type="function">
    <text evidence="8">Produces ATP from ADP in the presence of a proton gradient across the membrane.</text>
</comment>
<dbReference type="HAMAP" id="MF_00530">
    <property type="entry name" value="ATP_synth_epsil_bac"/>
    <property type="match status" value="1"/>
</dbReference>
<keyword evidence="6 8" id="KW-0139">CF(1)</keyword>
<evidence type="ECO:0000256" key="8">
    <source>
        <dbReference type="HAMAP-Rule" id="MF_00530"/>
    </source>
</evidence>
<dbReference type="InterPro" id="IPR036771">
    <property type="entry name" value="ATPsynth_dsu/esu_N"/>
</dbReference>
<gene>
    <name evidence="8" type="primary">atpC</name>
    <name evidence="12" type="ORF">JGU71_20205</name>
</gene>
<dbReference type="InterPro" id="IPR001469">
    <property type="entry name" value="ATP_synth_F1_dsu/esu"/>
</dbReference>
<dbReference type="GO" id="GO:0046933">
    <property type="term" value="F:proton-transporting ATP synthase activity, rotational mechanism"/>
    <property type="evidence" value="ECO:0007669"/>
    <property type="project" value="UniProtKB-UniRule"/>
</dbReference>
<evidence type="ECO:0000256" key="9">
    <source>
        <dbReference type="RuleBase" id="RU003656"/>
    </source>
</evidence>
<evidence type="ECO:0000313" key="12">
    <source>
        <dbReference type="EMBL" id="MBJ8341213.1"/>
    </source>
</evidence>
<dbReference type="EMBL" id="JAEMNV010000006">
    <property type="protein sequence ID" value="MBJ8341213.1"/>
    <property type="molecule type" value="Genomic_DNA"/>
</dbReference>
<feature type="region of interest" description="Disordered" evidence="10">
    <location>
        <begin position="91"/>
        <end position="121"/>
    </location>
</feature>
<dbReference type="RefSeq" id="WP_199706066.1">
    <property type="nucleotide sequence ID" value="NZ_JAEMNV010000006.1"/>
</dbReference>
<evidence type="ECO:0000256" key="3">
    <source>
        <dbReference type="ARBA" id="ARBA00022448"/>
    </source>
</evidence>
<dbReference type="PANTHER" id="PTHR13822">
    <property type="entry name" value="ATP SYNTHASE DELTA/EPSILON CHAIN"/>
    <property type="match status" value="1"/>
</dbReference>
<dbReference type="SUPFAM" id="SSF51344">
    <property type="entry name" value="Epsilon subunit of F1F0-ATP synthase N-terminal domain"/>
    <property type="match status" value="1"/>
</dbReference>
<dbReference type="Proteomes" id="UP000655868">
    <property type="component" value="Unassembled WGS sequence"/>
</dbReference>
<proteinExistence type="inferred from homology"/>
<evidence type="ECO:0000256" key="7">
    <source>
        <dbReference type="ARBA" id="ARBA00023310"/>
    </source>
</evidence>
<comment type="similarity">
    <text evidence="2 8 9">Belongs to the ATPase epsilon chain family.</text>
</comment>
<feature type="domain" description="ATP synthase F1 complex delta/epsilon subunit N-terminal" evidence="11">
    <location>
        <begin position="4"/>
        <end position="83"/>
    </location>
</feature>
<dbReference type="NCBIfam" id="TIGR01216">
    <property type="entry name" value="ATP_synt_epsi"/>
    <property type="match status" value="1"/>
</dbReference>
<dbReference type="GO" id="GO:0045259">
    <property type="term" value="C:proton-transporting ATP synthase complex"/>
    <property type="evidence" value="ECO:0007669"/>
    <property type="project" value="UniProtKB-KW"/>
</dbReference>
<dbReference type="CDD" id="cd12152">
    <property type="entry name" value="F1-ATPase_delta"/>
    <property type="match status" value="1"/>
</dbReference>
<dbReference type="PANTHER" id="PTHR13822:SF10">
    <property type="entry name" value="ATP SYNTHASE EPSILON CHAIN, CHLOROPLASTIC"/>
    <property type="match status" value="1"/>
</dbReference>
<evidence type="ECO:0000256" key="10">
    <source>
        <dbReference type="SAM" id="MobiDB-lite"/>
    </source>
</evidence>
<dbReference type="GO" id="GO:0005886">
    <property type="term" value="C:plasma membrane"/>
    <property type="evidence" value="ECO:0007669"/>
    <property type="project" value="UniProtKB-SubCell"/>
</dbReference>
<comment type="subunit">
    <text evidence="8 9">F-type ATPases have 2 components, CF(1) - the catalytic core - and CF(0) - the membrane proton channel. CF(1) has five subunits: alpha(3), beta(3), gamma(1), delta(1), epsilon(1). CF(0) has three main subunits: a, b and c.</text>
</comment>
<feature type="compositionally biased region" description="Basic residues" evidence="10">
    <location>
        <begin position="108"/>
        <end position="121"/>
    </location>
</feature>
<dbReference type="AlphaFoldDB" id="A0A934NTW7"/>
<keyword evidence="8" id="KW-0375">Hydrogen ion transport</keyword>
<keyword evidence="7 8" id="KW-0066">ATP synthesis</keyword>
<evidence type="ECO:0000256" key="5">
    <source>
        <dbReference type="ARBA" id="ARBA00023136"/>
    </source>
</evidence>
<keyword evidence="13" id="KW-1185">Reference proteome</keyword>
<evidence type="ECO:0000256" key="2">
    <source>
        <dbReference type="ARBA" id="ARBA00005712"/>
    </source>
</evidence>
<evidence type="ECO:0000313" key="13">
    <source>
        <dbReference type="Proteomes" id="UP000655868"/>
    </source>
</evidence>
<evidence type="ECO:0000256" key="4">
    <source>
        <dbReference type="ARBA" id="ARBA00023065"/>
    </source>
</evidence>
<feature type="compositionally biased region" description="Basic and acidic residues" evidence="10">
    <location>
        <begin position="92"/>
        <end position="107"/>
    </location>
</feature>
<dbReference type="GO" id="GO:0005524">
    <property type="term" value="F:ATP binding"/>
    <property type="evidence" value="ECO:0007669"/>
    <property type="project" value="UniProtKB-UniRule"/>
</dbReference>
<evidence type="ECO:0000256" key="1">
    <source>
        <dbReference type="ARBA" id="ARBA00004202"/>
    </source>
</evidence>
<evidence type="ECO:0000259" key="11">
    <source>
        <dbReference type="Pfam" id="PF02823"/>
    </source>
</evidence>
<accession>A0A934NTW7</accession>
<keyword evidence="5 8" id="KW-0472">Membrane</keyword>
<name>A0A934NTW7_9NOCA</name>
<comment type="subcellular location">
    <subcellularLocation>
        <location evidence="1 8">Cell membrane</location>
        <topology evidence="1 8">Peripheral membrane protein</topology>
    </subcellularLocation>
</comment>
<dbReference type="Gene3D" id="2.60.15.10">
    <property type="entry name" value="F0F1 ATP synthase delta/epsilon subunit, N-terminal"/>
    <property type="match status" value="1"/>
</dbReference>
<reference evidence="12" key="1">
    <citation type="submission" date="2020-12" db="EMBL/GenBank/DDBJ databases">
        <title>Antrihabitans popcorni sp. nov. and Antrihabitans auranticaus sp. nov., isolated from a larva cave.</title>
        <authorList>
            <person name="Lee S.D."/>
            <person name="Kim I.S."/>
        </authorList>
    </citation>
    <scope>NUCLEOTIDE SEQUENCE</scope>
    <source>
        <strain evidence="12">YC3-6</strain>
    </source>
</reference>
<comment type="caution">
    <text evidence="12">The sequence shown here is derived from an EMBL/GenBank/DDBJ whole genome shotgun (WGS) entry which is preliminary data.</text>
</comment>